<evidence type="ECO:0000313" key="1">
    <source>
        <dbReference type="EMBL" id="MFD0801365.1"/>
    </source>
</evidence>
<dbReference type="InterPro" id="IPR038071">
    <property type="entry name" value="UROD/MetE-like_sf"/>
</dbReference>
<sequence>AVPAAHCCAADVPLDLLRRSGARAVGLDATVIGRSLDEDIGTAIESGVGLFAGVVASAGGVLSDPAANVDPVRELWSRVGFAPELLSRAVVVAPVCGLGRAAPDHARAALEACRQGARVLREEPRRR</sequence>
<organism evidence="1 2">
    <name type="scientific">Streptomonospora algeriensis</name>
    <dbReference type="NCBI Taxonomy" id="995084"/>
    <lineage>
        <taxon>Bacteria</taxon>
        <taxon>Bacillati</taxon>
        <taxon>Actinomycetota</taxon>
        <taxon>Actinomycetes</taxon>
        <taxon>Streptosporangiales</taxon>
        <taxon>Nocardiopsidaceae</taxon>
        <taxon>Streptomonospora</taxon>
    </lineage>
</organism>
<dbReference type="SUPFAM" id="SSF51726">
    <property type="entry name" value="UROD/MetE-like"/>
    <property type="match status" value="1"/>
</dbReference>
<dbReference type="Proteomes" id="UP001596956">
    <property type="component" value="Unassembled WGS sequence"/>
</dbReference>
<feature type="non-terminal residue" evidence="1">
    <location>
        <position position="1"/>
    </location>
</feature>
<reference evidence="2" key="1">
    <citation type="journal article" date="2019" name="Int. J. Syst. Evol. Microbiol.">
        <title>The Global Catalogue of Microorganisms (GCM) 10K type strain sequencing project: providing services to taxonomists for standard genome sequencing and annotation.</title>
        <authorList>
            <consortium name="The Broad Institute Genomics Platform"/>
            <consortium name="The Broad Institute Genome Sequencing Center for Infectious Disease"/>
            <person name="Wu L."/>
            <person name="Ma J."/>
        </authorList>
    </citation>
    <scope>NUCLEOTIDE SEQUENCE [LARGE SCALE GENOMIC DNA]</scope>
    <source>
        <strain evidence="2">CCUG 63369</strain>
    </source>
</reference>
<dbReference type="EMBL" id="JBHTHR010000204">
    <property type="protein sequence ID" value="MFD0801365.1"/>
    <property type="molecule type" value="Genomic_DNA"/>
</dbReference>
<name>A0ABW3BE87_9ACTN</name>
<proteinExistence type="predicted"/>
<comment type="caution">
    <text evidence="1">The sequence shown here is derived from an EMBL/GenBank/DDBJ whole genome shotgun (WGS) entry which is preliminary data.</text>
</comment>
<evidence type="ECO:0000313" key="2">
    <source>
        <dbReference type="Proteomes" id="UP001596956"/>
    </source>
</evidence>
<protein>
    <submittedName>
        <fullName evidence="1">Methionine synthase</fullName>
    </submittedName>
</protein>
<gene>
    <name evidence="1" type="ORF">ACFQZU_08540</name>
</gene>
<dbReference type="Gene3D" id="3.20.20.210">
    <property type="match status" value="1"/>
</dbReference>
<keyword evidence="2" id="KW-1185">Reference proteome</keyword>
<accession>A0ABW3BE87</accession>